<dbReference type="HOGENOM" id="CLU_094905_3_1_6"/>
<gene>
    <name evidence="2" type="ORF">ECIG_04719</name>
</gene>
<evidence type="ECO:0000313" key="2">
    <source>
        <dbReference type="EMBL" id="EGI16326.1"/>
    </source>
</evidence>
<dbReference type="Pfam" id="PF01464">
    <property type="entry name" value="SLT"/>
    <property type="match status" value="1"/>
</dbReference>
<proteinExistence type="predicted"/>
<dbReference type="Proteomes" id="UP000004710">
    <property type="component" value="Unassembled WGS sequence"/>
</dbReference>
<dbReference type="CDD" id="cd13400">
    <property type="entry name" value="LT_IagB-like"/>
    <property type="match status" value="1"/>
</dbReference>
<sequence>MPVSGLIPVYMCLIQAAKFNHIPPEVITSIISVEGGKHGLAVKNKNNTEDLGIMQINTGVWLPLVSKVFFKSDDIKAYQVLKNDDCFNIEVGAWILKYSITLEGGELWEGVGRYHSNTLRLKKGYIRKVKEKYNYLFRDNIADVSLSTRITYSNIIEQKKNEMV</sequence>
<accession>F4SY79</accession>
<dbReference type="EMBL" id="GL883905">
    <property type="protein sequence ID" value="EGI16326.1"/>
    <property type="molecule type" value="Genomic_DNA"/>
</dbReference>
<dbReference type="InterPro" id="IPR008258">
    <property type="entry name" value="Transglycosylase_SLT_dom_1"/>
</dbReference>
<dbReference type="RefSeq" id="WP_001145349.1">
    <property type="nucleotide sequence ID" value="NZ_GL883905.1"/>
</dbReference>
<dbReference type="AlphaFoldDB" id="F4SY79"/>
<protein>
    <submittedName>
        <fullName evidence="2">Putative transglycosylase SLT domain protein</fullName>
    </submittedName>
</protein>
<dbReference type="SUPFAM" id="SSF53955">
    <property type="entry name" value="Lysozyme-like"/>
    <property type="match status" value="1"/>
</dbReference>
<dbReference type="InterPro" id="IPR023346">
    <property type="entry name" value="Lysozyme-like_dom_sf"/>
</dbReference>
<feature type="domain" description="Transglycosylase SLT" evidence="1">
    <location>
        <begin position="12"/>
        <end position="123"/>
    </location>
</feature>
<evidence type="ECO:0000313" key="3">
    <source>
        <dbReference type="Proteomes" id="UP000004710"/>
    </source>
</evidence>
<name>F4SY79_ECOLX</name>
<reference evidence="2 3" key="1">
    <citation type="submission" date="2010-01" db="EMBL/GenBank/DDBJ databases">
        <title>The Genome Sequence of Escherichia coli M605.</title>
        <authorList>
            <consortium name="The Broad Institute Genome Sequencing Platform"/>
            <consortium name="The Broad Institute Genome Sequencing Center for Infectious Disease"/>
            <person name="Feldgarden M."/>
            <person name="Gordon D.M."/>
            <person name="Johnson J.R."/>
            <person name="Johnston B.D."/>
            <person name="Young S."/>
            <person name="Zeng Q."/>
            <person name="Koehrsen M."/>
            <person name="Alvarado L."/>
            <person name="Berlin A.M."/>
            <person name="Borenstein D."/>
            <person name="Chapman S.B."/>
            <person name="Chen Z."/>
            <person name="Engels R."/>
            <person name="Freedman E."/>
            <person name="Gellesch M."/>
            <person name="Goldberg J."/>
            <person name="Griggs A."/>
            <person name="Gujja S."/>
            <person name="Heilman E.R."/>
            <person name="Heiman D.I."/>
            <person name="Hepburn T.A."/>
            <person name="Howarth C."/>
            <person name="Jen D."/>
            <person name="Larson L."/>
            <person name="Lewis B."/>
            <person name="Mehta T."/>
            <person name="Park D."/>
            <person name="Pearson M."/>
            <person name="Richards J."/>
            <person name="Roberts A."/>
            <person name="Saif S."/>
            <person name="Shea T.D."/>
            <person name="Shenoy N."/>
            <person name="Sisk P."/>
            <person name="Stolte C."/>
            <person name="Sykes S.N."/>
            <person name="Walk T."/>
            <person name="White J."/>
            <person name="Yandava C."/>
            <person name="Haas B."/>
            <person name="Henn M.R."/>
            <person name="Nusbaum C."/>
            <person name="Birren B."/>
        </authorList>
    </citation>
    <scope>NUCLEOTIDE SEQUENCE [LARGE SCALE GENOMIC DNA]</scope>
    <source>
        <strain evidence="2 3">M605</strain>
    </source>
</reference>
<organism evidence="2 3">
    <name type="scientific">Escherichia coli M605</name>
    <dbReference type="NCBI Taxonomy" id="656417"/>
    <lineage>
        <taxon>Bacteria</taxon>
        <taxon>Pseudomonadati</taxon>
        <taxon>Pseudomonadota</taxon>
        <taxon>Gammaproteobacteria</taxon>
        <taxon>Enterobacterales</taxon>
        <taxon>Enterobacteriaceae</taxon>
        <taxon>Escherichia</taxon>
    </lineage>
</organism>
<dbReference type="Gene3D" id="1.10.530.10">
    <property type="match status" value="1"/>
</dbReference>
<evidence type="ECO:0000259" key="1">
    <source>
        <dbReference type="Pfam" id="PF01464"/>
    </source>
</evidence>